<evidence type="ECO:0000256" key="1">
    <source>
        <dbReference type="SAM" id="MobiDB-lite"/>
    </source>
</evidence>
<keyword evidence="4" id="KW-1185">Reference proteome</keyword>
<feature type="region of interest" description="Disordered" evidence="1">
    <location>
        <begin position="74"/>
        <end position="95"/>
    </location>
</feature>
<accession>V2WQB0</accession>
<keyword evidence="2" id="KW-0472">Membrane</keyword>
<evidence type="ECO:0000256" key="2">
    <source>
        <dbReference type="SAM" id="Phobius"/>
    </source>
</evidence>
<comment type="caution">
    <text evidence="3">The sequence shown here is derived from an EMBL/GenBank/DDBJ whole genome shotgun (WGS) entry which is preliminary data.</text>
</comment>
<evidence type="ECO:0000313" key="4">
    <source>
        <dbReference type="Proteomes" id="UP000017559"/>
    </source>
</evidence>
<protein>
    <submittedName>
        <fullName evidence="3">Uncharacterized protein</fullName>
    </submittedName>
</protein>
<dbReference type="AlphaFoldDB" id="V2WQB0"/>
<dbReference type="Proteomes" id="UP000017559">
    <property type="component" value="Unassembled WGS sequence"/>
</dbReference>
<feature type="compositionally biased region" description="Polar residues" evidence="1">
    <location>
        <begin position="81"/>
        <end position="95"/>
    </location>
</feature>
<organism evidence="3 4">
    <name type="scientific">Moniliophthora roreri (strain MCA 2997)</name>
    <name type="common">Cocoa frosty pod rot fungus</name>
    <name type="synonym">Crinipellis roreri</name>
    <dbReference type="NCBI Taxonomy" id="1381753"/>
    <lineage>
        <taxon>Eukaryota</taxon>
        <taxon>Fungi</taxon>
        <taxon>Dikarya</taxon>
        <taxon>Basidiomycota</taxon>
        <taxon>Agaricomycotina</taxon>
        <taxon>Agaricomycetes</taxon>
        <taxon>Agaricomycetidae</taxon>
        <taxon>Agaricales</taxon>
        <taxon>Marasmiineae</taxon>
        <taxon>Marasmiaceae</taxon>
        <taxon>Moniliophthora</taxon>
    </lineage>
</organism>
<evidence type="ECO:0000313" key="3">
    <source>
        <dbReference type="EMBL" id="ESK82415.1"/>
    </source>
</evidence>
<gene>
    <name evidence="3" type="ORF">Moror_12160</name>
</gene>
<reference evidence="3 4" key="1">
    <citation type="journal article" date="2014" name="BMC Genomics">
        <title>Genome and secretome analysis of the hemibiotrophic fungal pathogen, Moniliophthora roreri, which causes frosty pod rot disease of cacao: mechanisms of the biotrophic and necrotrophic phases.</title>
        <authorList>
            <person name="Meinhardt L.W."/>
            <person name="Costa G.G.L."/>
            <person name="Thomazella D.P.T."/>
            <person name="Teixeira P.J.P.L."/>
            <person name="Carazzolle M.F."/>
            <person name="Schuster S.C."/>
            <person name="Carlson J.E."/>
            <person name="Guiltinan M.J."/>
            <person name="Mieczkowski P."/>
            <person name="Farmer A."/>
            <person name="Ramaraj T."/>
            <person name="Crozier J."/>
            <person name="Davis R.E."/>
            <person name="Shao J."/>
            <person name="Melnick R.L."/>
            <person name="Pereira G.A.G."/>
            <person name="Bailey B.A."/>
        </authorList>
    </citation>
    <scope>NUCLEOTIDE SEQUENCE [LARGE SCALE GENOMIC DNA]</scope>
    <source>
        <strain evidence="3 4">MCA 2997</strain>
    </source>
</reference>
<dbReference type="EMBL" id="AWSO01001938">
    <property type="protein sequence ID" value="ESK82415.1"/>
    <property type="molecule type" value="Genomic_DNA"/>
</dbReference>
<keyword evidence="2" id="KW-1133">Transmembrane helix</keyword>
<feature type="transmembrane region" description="Helical" evidence="2">
    <location>
        <begin position="38"/>
        <end position="62"/>
    </location>
</feature>
<dbReference type="HOGENOM" id="CLU_804330_0_0_1"/>
<keyword evidence="2" id="KW-0812">Transmembrane</keyword>
<proteinExistence type="predicted"/>
<dbReference type="KEGG" id="mrr:Moror_12160"/>
<name>V2WQB0_MONRO</name>
<sequence>MPAIYTPQRRLEHLPLKPIHTTLLSLPSLSTETPVTPLQVTLIIMAALLVLVAGLAVVRVVLYHAQEAPLSNVIEEPEPELQSQNEKGQDSSTTVVAEEPQIITSELSLSLSPSTPCLPGPPVKEDEFESFVRLPYLYSSREDEHAQLSLRAALVATRKRSGSESELSSVTSTEEDSLGLCGEVSRRSSMTSVIPSIQSQSSEADSELGELDIEFELGEVKRALTQSMEVKRGVLVSWRLSSPAHSSSSTPTVVISEAPEPMLPAYPPSPTKDGLLSPSSTFCTQSSLNSSTSSVSVDLDEFPLPPVSPCLLALPLPLDDGLELNASKNSTEKGSTADHAMMLYA</sequence>